<keyword evidence="4" id="KW-1185">Reference proteome</keyword>
<protein>
    <submittedName>
        <fullName evidence="3">ABC transporter</fullName>
    </submittedName>
</protein>
<evidence type="ECO:0000259" key="2">
    <source>
        <dbReference type="Pfam" id="PF03886"/>
    </source>
</evidence>
<dbReference type="InterPro" id="IPR005586">
    <property type="entry name" value="ABC_trans_aux"/>
</dbReference>
<dbReference type="OrthoDB" id="7391077at2"/>
<organism evidence="3 4">
    <name type="scientific">Glacieibacterium arshaanense</name>
    <dbReference type="NCBI Taxonomy" id="2511025"/>
    <lineage>
        <taxon>Bacteria</taxon>
        <taxon>Pseudomonadati</taxon>
        <taxon>Pseudomonadota</taxon>
        <taxon>Alphaproteobacteria</taxon>
        <taxon>Sphingomonadales</taxon>
        <taxon>Sphingosinicellaceae</taxon>
        <taxon>Glacieibacterium</taxon>
    </lineage>
</organism>
<keyword evidence="1" id="KW-0732">Signal</keyword>
<evidence type="ECO:0000313" key="4">
    <source>
        <dbReference type="Proteomes" id="UP000297737"/>
    </source>
</evidence>
<dbReference type="Pfam" id="PF03886">
    <property type="entry name" value="ABC_trans_aux"/>
    <property type="match status" value="1"/>
</dbReference>
<feature type="domain" description="ABC-type transport auxiliary lipoprotein component" evidence="2">
    <location>
        <begin position="38"/>
        <end position="197"/>
    </location>
</feature>
<accession>A0A4Y9ELL7</accession>
<feature type="signal peptide" evidence="1">
    <location>
        <begin position="1"/>
        <end position="24"/>
    </location>
</feature>
<name>A0A4Y9ELL7_9SPHN</name>
<dbReference type="Gene3D" id="3.40.50.10610">
    <property type="entry name" value="ABC-type transport auxiliary lipoprotein component"/>
    <property type="match status" value="1"/>
</dbReference>
<evidence type="ECO:0000256" key="1">
    <source>
        <dbReference type="SAM" id="SignalP"/>
    </source>
</evidence>
<dbReference type="PROSITE" id="PS51257">
    <property type="entry name" value="PROKAR_LIPOPROTEIN"/>
    <property type="match status" value="1"/>
</dbReference>
<gene>
    <name evidence="3" type="ORF">EUV02_13675</name>
</gene>
<dbReference type="SUPFAM" id="SSF159594">
    <property type="entry name" value="XCC0632-like"/>
    <property type="match status" value="1"/>
</dbReference>
<dbReference type="RefSeq" id="WP_135246840.1">
    <property type="nucleotide sequence ID" value="NZ_SIHO01000003.1"/>
</dbReference>
<dbReference type="Proteomes" id="UP000297737">
    <property type="component" value="Unassembled WGS sequence"/>
</dbReference>
<proteinExistence type="predicted"/>
<reference evidence="3 4" key="1">
    <citation type="submission" date="2019-02" db="EMBL/GenBank/DDBJ databases">
        <title>Polymorphobacter sp. isolated from the lake at the Tibet of China.</title>
        <authorList>
            <person name="Li A."/>
        </authorList>
    </citation>
    <scope>NUCLEOTIDE SEQUENCE [LARGE SCALE GENOMIC DNA]</scope>
    <source>
        <strain evidence="3 4">DJ1R-1</strain>
    </source>
</reference>
<comment type="caution">
    <text evidence="3">The sequence shown here is derived from an EMBL/GenBank/DDBJ whole genome shotgun (WGS) entry which is preliminary data.</text>
</comment>
<dbReference type="EMBL" id="SIHO01000003">
    <property type="protein sequence ID" value="TFU01336.1"/>
    <property type="molecule type" value="Genomic_DNA"/>
</dbReference>
<sequence length="205" mass="21171">MRTRPTAPFLLAALVLLASCGPLVQIGGNDTPPASLLTLRATATPVIAAPAAKPATVMVVVPAAAGALQTLRVPVAVGDVELQYLVGATWSEQPNRLFRRVLADTIVARGLIVIDPRGPSPRADMTLSGTLTEFGLDVRTPDNPHVNVRYDAVLNSTNGTLIAARRFDASAPVAGKSPAVVGAALNDAANRVAGEVADWVATAKK</sequence>
<dbReference type="AlphaFoldDB" id="A0A4Y9ELL7"/>
<feature type="chain" id="PRO_5021444212" evidence="1">
    <location>
        <begin position="25"/>
        <end position="205"/>
    </location>
</feature>
<evidence type="ECO:0000313" key="3">
    <source>
        <dbReference type="EMBL" id="TFU01336.1"/>
    </source>
</evidence>